<evidence type="ECO:0000313" key="10">
    <source>
        <dbReference type="Proteomes" id="UP000265419"/>
    </source>
</evidence>
<evidence type="ECO:0000256" key="5">
    <source>
        <dbReference type="ARBA" id="ARBA00023136"/>
    </source>
</evidence>
<evidence type="ECO:0000256" key="1">
    <source>
        <dbReference type="ARBA" id="ARBA00004651"/>
    </source>
</evidence>
<organism evidence="9 10">
    <name type="scientific">Galactobacter valiniphilus</name>
    <dbReference type="NCBI Taxonomy" id="2676122"/>
    <lineage>
        <taxon>Bacteria</taxon>
        <taxon>Bacillati</taxon>
        <taxon>Actinomycetota</taxon>
        <taxon>Actinomycetes</taxon>
        <taxon>Micrococcales</taxon>
        <taxon>Micrococcaceae</taxon>
        <taxon>Galactobacter</taxon>
    </lineage>
</organism>
<feature type="transmembrane region" description="Helical" evidence="7">
    <location>
        <begin position="392"/>
        <end position="414"/>
    </location>
</feature>
<feature type="transmembrane region" description="Helical" evidence="7">
    <location>
        <begin position="426"/>
        <end position="447"/>
    </location>
</feature>
<name>A0A399JDM2_9MICC</name>
<comment type="subcellular location">
    <subcellularLocation>
        <location evidence="1">Cell membrane</location>
        <topology evidence="1">Multi-pass membrane protein</topology>
    </subcellularLocation>
</comment>
<evidence type="ECO:0000256" key="4">
    <source>
        <dbReference type="ARBA" id="ARBA00022989"/>
    </source>
</evidence>
<protein>
    <submittedName>
        <fullName evidence="9">DUF2156 domain-containing protein</fullName>
    </submittedName>
</protein>
<feature type="transmembrane region" description="Helical" evidence="7">
    <location>
        <begin position="181"/>
        <end position="201"/>
    </location>
</feature>
<keyword evidence="3 7" id="KW-0812">Transmembrane</keyword>
<feature type="transmembrane region" description="Helical" evidence="7">
    <location>
        <begin position="108"/>
        <end position="137"/>
    </location>
</feature>
<evidence type="ECO:0000256" key="3">
    <source>
        <dbReference type="ARBA" id="ARBA00022692"/>
    </source>
</evidence>
<feature type="transmembrane region" description="Helical" evidence="7">
    <location>
        <begin position="71"/>
        <end position="88"/>
    </location>
</feature>
<feature type="transmembrane region" description="Helical" evidence="7">
    <location>
        <begin position="229"/>
        <end position="246"/>
    </location>
</feature>
<dbReference type="AlphaFoldDB" id="A0A399JDM2"/>
<evidence type="ECO:0000313" key="9">
    <source>
        <dbReference type="EMBL" id="RII43314.1"/>
    </source>
</evidence>
<feature type="transmembrane region" description="Helical" evidence="7">
    <location>
        <begin position="328"/>
        <end position="348"/>
    </location>
</feature>
<feature type="compositionally biased region" description="Pro residues" evidence="6">
    <location>
        <begin position="37"/>
        <end position="46"/>
    </location>
</feature>
<dbReference type="EMBL" id="QQXK01000004">
    <property type="protein sequence ID" value="RII43314.1"/>
    <property type="molecule type" value="Genomic_DNA"/>
</dbReference>
<feature type="transmembrane region" description="Helical" evidence="7">
    <location>
        <begin position="208"/>
        <end position="223"/>
    </location>
</feature>
<evidence type="ECO:0000256" key="6">
    <source>
        <dbReference type="SAM" id="MobiDB-lite"/>
    </source>
</evidence>
<evidence type="ECO:0000256" key="2">
    <source>
        <dbReference type="ARBA" id="ARBA00022475"/>
    </source>
</evidence>
<reference evidence="9 10" key="1">
    <citation type="submission" date="2018-07" db="EMBL/GenBank/DDBJ databases">
        <title>Arthrobacter sp. nov., isolated from raw cow's milk with high bacterial count.</title>
        <authorList>
            <person name="Hahne J."/>
            <person name="Isele D."/>
            <person name="Lipski A."/>
        </authorList>
    </citation>
    <scope>NUCLEOTIDE SEQUENCE [LARGE SCALE GENOMIC DNA]</scope>
    <source>
        <strain evidence="9 10">JZ R-35</strain>
    </source>
</reference>
<dbReference type="GO" id="GO:0016755">
    <property type="term" value="F:aminoacyltransferase activity"/>
    <property type="evidence" value="ECO:0007669"/>
    <property type="project" value="TreeGrafter"/>
</dbReference>
<comment type="caution">
    <text evidence="9">The sequence shown here is derived from an EMBL/GenBank/DDBJ whole genome shotgun (WGS) entry which is preliminary data.</text>
</comment>
<dbReference type="Pfam" id="PF09924">
    <property type="entry name" value="LPG_synthase_C"/>
    <property type="match status" value="1"/>
</dbReference>
<keyword evidence="2" id="KW-1003">Cell membrane</keyword>
<dbReference type="InterPro" id="IPR024320">
    <property type="entry name" value="LPG_synthase_C"/>
</dbReference>
<dbReference type="InterPro" id="IPR051211">
    <property type="entry name" value="PG_lysyltransferase"/>
</dbReference>
<keyword evidence="4 7" id="KW-1133">Transmembrane helix</keyword>
<accession>A0A399JDM2</accession>
<keyword evidence="5 7" id="KW-0472">Membrane</keyword>
<feature type="transmembrane region" description="Helical" evidence="7">
    <location>
        <begin position="266"/>
        <end position="286"/>
    </location>
</feature>
<sequence>MGEGCDPAPIPVSDATVRPQKRHSIPVSSSQEAGPAPASPPSPPVRARPRHDARLGAVAARALRLAASAPFSLLFAAAIVVAAILTGLEPENGWAASADATLSRMQWWTPLSSLVGSASLLGVVVAVLLSLSALVWAERALGTLRTVGAVLIGGALAVTTGVFAEAGIARWPGLSPAEGEWIASPTVGMVVAVTAASGGLGTLWRRRVVVLIAVMVALFALYSSDPASWVRLVSFGLGLALSWRWYGVAKPLVRVNSSLEEHRRLVSGFVALVGLGPLAGLLSGGGRGPIAHAAELFADVDRRLVARCAVQDLRICDNETVAVITHGAGPALLAAVPLALLVVAAVGLRSGRRAGWFMGLGTSALLAAAAIVAASTGSVVVGGAGVDHVLEAVLWGASAIGLPIAVVLVLLSGRRSFAVRAPRREAVRLAVDLAVVLVVLAGGYLLAEFLLRADWNERMSGSEVLDEALGRFLPQSLLYDTGAPAFPHRGAALVPWGWVDVIFWIVVICGVLWLYRRVAVAGAHDRGAYVKLLRDRDAGSLGWIGTWEGVSYWFAPGGAAAVAYRLVSGVALAISDPACSAEDRQSTLSGFIHYANEHGMTPVFYSVHEDTAAALRELGFSDMTVAEEAVLDLETWSMAGKAGEKVRQPYTRAQREGLRMKWCTFSELTPRENLALRALSEEWVAAKALPEMGFTLGGLKEMQDDDVRLALALDAQDRIVGVTSWLPTYREGELRGYTLDVMRRVPDGPNGVMEFLIASVALRVREDGGTELSLSGAPLATSEPQEQGSVMNAVLGRVSGALEPLYGFHSLLRFKKKFRPVHRRMAMSYADPLQLPSIGLAVARAYLPQATRREALAMARRLVERAE</sequence>
<proteinExistence type="predicted"/>
<feature type="domain" description="Phosphatidylglycerol lysyltransferase C-terminal" evidence="8">
    <location>
        <begin position="534"/>
        <end position="824"/>
    </location>
</feature>
<feature type="region of interest" description="Disordered" evidence="6">
    <location>
        <begin position="1"/>
        <end position="49"/>
    </location>
</feature>
<feature type="transmembrane region" description="Helical" evidence="7">
    <location>
        <begin position="496"/>
        <end position="515"/>
    </location>
</feature>
<dbReference type="GO" id="GO:0005886">
    <property type="term" value="C:plasma membrane"/>
    <property type="evidence" value="ECO:0007669"/>
    <property type="project" value="UniProtKB-SubCell"/>
</dbReference>
<gene>
    <name evidence="9" type="ORF">DWB68_03170</name>
</gene>
<keyword evidence="10" id="KW-1185">Reference proteome</keyword>
<dbReference type="GO" id="GO:0055091">
    <property type="term" value="P:phospholipid homeostasis"/>
    <property type="evidence" value="ECO:0007669"/>
    <property type="project" value="TreeGrafter"/>
</dbReference>
<evidence type="ECO:0000256" key="7">
    <source>
        <dbReference type="SAM" id="Phobius"/>
    </source>
</evidence>
<dbReference type="PANTHER" id="PTHR34697">
    <property type="entry name" value="PHOSPHATIDYLGLYCEROL LYSYLTRANSFERASE"/>
    <property type="match status" value="1"/>
</dbReference>
<feature type="transmembrane region" description="Helical" evidence="7">
    <location>
        <begin position="360"/>
        <end position="386"/>
    </location>
</feature>
<feature type="transmembrane region" description="Helical" evidence="7">
    <location>
        <begin position="149"/>
        <end position="169"/>
    </location>
</feature>
<evidence type="ECO:0000259" key="8">
    <source>
        <dbReference type="Pfam" id="PF09924"/>
    </source>
</evidence>
<dbReference type="PANTHER" id="PTHR34697:SF2">
    <property type="entry name" value="PHOSPHATIDYLGLYCEROL LYSYLTRANSFERASE"/>
    <property type="match status" value="1"/>
</dbReference>
<dbReference type="Proteomes" id="UP000265419">
    <property type="component" value="Unassembled WGS sequence"/>
</dbReference>